<comment type="caution">
    <text evidence="1">The sequence shown here is derived from an EMBL/GenBank/DDBJ whole genome shotgun (WGS) entry which is preliminary data.</text>
</comment>
<dbReference type="GO" id="GO:0006744">
    <property type="term" value="P:ubiquinone biosynthetic process"/>
    <property type="evidence" value="ECO:0007669"/>
    <property type="project" value="InterPro"/>
</dbReference>
<evidence type="ECO:0000313" key="1">
    <source>
        <dbReference type="EMBL" id="GAD48194.1"/>
    </source>
</evidence>
<dbReference type="eggNOG" id="COG5031">
    <property type="taxonomic scope" value="Bacteria"/>
</dbReference>
<dbReference type="RefSeq" id="WP_021689101.1">
    <property type="nucleotide sequence ID" value="NZ_BASZ01000002.1"/>
</dbReference>
<evidence type="ECO:0000313" key="2">
    <source>
        <dbReference type="Proteomes" id="UP000016568"/>
    </source>
</evidence>
<sequence length="300" mass="34275">MNAEAKIAPPENGADGELTSGNAVFYLNGRRILKTESSIPISSSPWLNDARMREWIATENLRRNGPDYPLLYGLPPLLNAIDDCRDHEYLEQLFADERKRNPAFDRFMEEGYLSAFRRDDLAQYAAGTVGHELYAYMIEHDLSPDLHDKVMADSGWKPAHSMEYWDLRMSQTHDFFHILGEVGFSTVAEYFVTGVMTGNVFQHVSPELASKLMSTNTLIMFPWMTRCMLHYGEAWPVLWHHITHGYEVGQKSDMLFSQKFEGVLHMTPAEARDALGMRGWRGRIDSTPATLVFGEGREIF</sequence>
<reference evidence="1 2" key="1">
    <citation type="submission" date="2013-09" db="EMBL/GenBank/DDBJ databases">
        <title>Whole genome shotgun sequence of Novosphingobium tardaugens NBRC 16725.</title>
        <authorList>
            <person name="Isaki S."/>
            <person name="Hosoyama A."/>
            <person name="Tsuchikane K."/>
            <person name="Katsumata H."/>
            <person name="Ando Y."/>
            <person name="Yamazaki S."/>
            <person name="Fujita N."/>
        </authorList>
    </citation>
    <scope>NUCLEOTIDE SEQUENCE [LARGE SCALE GENOMIC DNA]</scope>
    <source>
        <strain evidence="1 2">NBRC 16725</strain>
    </source>
</reference>
<evidence type="ECO:0008006" key="3">
    <source>
        <dbReference type="Google" id="ProtNLM"/>
    </source>
</evidence>
<protein>
    <recommendedName>
        <fullName evidence="3">Ubiquinone biosynthesis protein</fullName>
    </recommendedName>
</protein>
<dbReference type="Pfam" id="PF05019">
    <property type="entry name" value="Coq4"/>
    <property type="match status" value="1"/>
</dbReference>
<dbReference type="InterPro" id="IPR007715">
    <property type="entry name" value="Coq4"/>
</dbReference>
<dbReference type="AlphaFoldDB" id="U2ZS43"/>
<gene>
    <name evidence="1" type="ORF">NT2_02_02760</name>
</gene>
<proteinExistence type="predicted"/>
<accession>U2ZS43</accession>
<organism evidence="1 2">
    <name type="scientific">Caenibius tardaugens NBRC 16725</name>
    <dbReference type="NCBI Taxonomy" id="1219035"/>
    <lineage>
        <taxon>Bacteria</taxon>
        <taxon>Pseudomonadati</taxon>
        <taxon>Pseudomonadota</taxon>
        <taxon>Alphaproteobacteria</taxon>
        <taxon>Sphingomonadales</taxon>
        <taxon>Erythrobacteraceae</taxon>
        <taxon>Caenibius</taxon>
    </lineage>
</organism>
<dbReference type="Proteomes" id="UP000016568">
    <property type="component" value="Unassembled WGS sequence"/>
</dbReference>
<name>U2ZS43_9SPHN</name>
<keyword evidence="2" id="KW-1185">Reference proteome</keyword>
<dbReference type="EMBL" id="BASZ01000002">
    <property type="protein sequence ID" value="GAD48194.1"/>
    <property type="molecule type" value="Genomic_DNA"/>
</dbReference>